<evidence type="ECO:0000256" key="1">
    <source>
        <dbReference type="ARBA" id="ARBA00004651"/>
    </source>
</evidence>
<comment type="subcellular location">
    <subcellularLocation>
        <location evidence="1">Cell membrane</location>
        <topology evidence="1">Multi-pass membrane protein</topology>
    </subcellularLocation>
    <subcellularLocation>
        <location evidence="6">Membrane</location>
        <topology evidence="6">Multi-pass membrane protein</topology>
    </subcellularLocation>
</comment>
<name>A0ABW9KP01_9BACT</name>
<dbReference type="InterPro" id="IPR050790">
    <property type="entry name" value="ExbB/TolQ_transport"/>
</dbReference>
<comment type="caution">
    <text evidence="9">The sequence shown here is derived from an EMBL/GenBank/DDBJ whole genome shotgun (WGS) entry which is preliminary data.</text>
</comment>
<dbReference type="Proteomes" id="UP001634747">
    <property type="component" value="Unassembled WGS sequence"/>
</dbReference>
<keyword evidence="5 7" id="KW-0472">Membrane</keyword>
<keyword evidence="2" id="KW-1003">Cell membrane</keyword>
<dbReference type="RefSeq" id="WP_263414323.1">
    <property type="nucleotide sequence ID" value="NZ_BAABBH010000001.1"/>
</dbReference>
<keyword evidence="6" id="KW-0653">Protein transport</keyword>
<dbReference type="Pfam" id="PF01618">
    <property type="entry name" value="MotA_ExbB"/>
    <property type="match status" value="1"/>
</dbReference>
<evidence type="ECO:0000256" key="2">
    <source>
        <dbReference type="ARBA" id="ARBA00022475"/>
    </source>
</evidence>
<sequence length="254" mass="26902">MILAHATTLVAHVPATLGMLFQDAAAPASSGGGGFSILDMLKHMGWVDDVIVGILFIMSIWSLAVMIDRALYFSAARSQSREFAPKVAGALKDGRLDEGIKIADRSKKSHLAEVVTAGLQEFRSYGSGGTITEEQIESSKRALERSEAIVHAKLKRGLGSLATIGSTAPFIGLLGTVIGILHAFQEIATQKTAGIGAVAGGISEALVTTALGLLVAIPAVMTFNYFTNKVEAFDVEMDNSSSELVDYFIKQSQR</sequence>
<feature type="transmembrane region" description="Helical" evidence="7">
    <location>
        <begin position="161"/>
        <end position="185"/>
    </location>
</feature>
<proteinExistence type="inferred from homology"/>
<evidence type="ECO:0000256" key="7">
    <source>
        <dbReference type="SAM" id="Phobius"/>
    </source>
</evidence>
<feature type="transmembrane region" description="Helical" evidence="7">
    <location>
        <begin position="205"/>
        <end position="227"/>
    </location>
</feature>
<keyword evidence="6" id="KW-0813">Transport</keyword>
<evidence type="ECO:0000313" key="10">
    <source>
        <dbReference type="Proteomes" id="UP001634747"/>
    </source>
</evidence>
<evidence type="ECO:0000256" key="4">
    <source>
        <dbReference type="ARBA" id="ARBA00022989"/>
    </source>
</evidence>
<feature type="domain" description="MotA/TolQ/ExbB proton channel" evidence="8">
    <location>
        <begin position="108"/>
        <end position="238"/>
    </location>
</feature>
<dbReference type="PANTHER" id="PTHR30625:SF3">
    <property type="entry name" value="TOL-PAL SYSTEM PROTEIN TOLQ"/>
    <property type="match status" value="1"/>
</dbReference>
<evidence type="ECO:0000256" key="6">
    <source>
        <dbReference type="RuleBase" id="RU004057"/>
    </source>
</evidence>
<feature type="transmembrane region" description="Helical" evidence="7">
    <location>
        <begin position="50"/>
        <end position="71"/>
    </location>
</feature>
<protein>
    <submittedName>
        <fullName evidence="9">MotA/TolQ/ExbB proton channel family protein</fullName>
    </submittedName>
</protein>
<dbReference type="PANTHER" id="PTHR30625">
    <property type="entry name" value="PROTEIN TOLQ"/>
    <property type="match status" value="1"/>
</dbReference>
<evidence type="ECO:0000313" key="9">
    <source>
        <dbReference type="EMBL" id="MFN2977517.1"/>
    </source>
</evidence>
<dbReference type="EMBL" id="JBJYXY010000001">
    <property type="protein sequence ID" value="MFN2977517.1"/>
    <property type="molecule type" value="Genomic_DNA"/>
</dbReference>
<organism evidence="9 10">
    <name type="scientific">Terriglobus aquaticus</name>
    <dbReference type="NCBI Taxonomy" id="940139"/>
    <lineage>
        <taxon>Bacteria</taxon>
        <taxon>Pseudomonadati</taxon>
        <taxon>Acidobacteriota</taxon>
        <taxon>Terriglobia</taxon>
        <taxon>Terriglobales</taxon>
        <taxon>Acidobacteriaceae</taxon>
        <taxon>Terriglobus</taxon>
    </lineage>
</organism>
<reference evidence="9 10" key="1">
    <citation type="submission" date="2024-12" db="EMBL/GenBank/DDBJ databases">
        <authorList>
            <person name="Lee Y."/>
        </authorList>
    </citation>
    <scope>NUCLEOTIDE SEQUENCE [LARGE SCALE GENOMIC DNA]</scope>
    <source>
        <strain evidence="9 10">03SUJ4</strain>
    </source>
</reference>
<gene>
    <name evidence="9" type="ORF">ACK2TP_17225</name>
</gene>
<evidence type="ECO:0000256" key="3">
    <source>
        <dbReference type="ARBA" id="ARBA00022692"/>
    </source>
</evidence>
<keyword evidence="4 7" id="KW-1133">Transmembrane helix</keyword>
<comment type="similarity">
    <text evidence="6">Belongs to the exbB/tolQ family.</text>
</comment>
<evidence type="ECO:0000259" key="8">
    <source>
        <dbReference type="Pfam" id="PF01618"/>
    </source>
</evidence>
<accession>A0ABW9KP01</accession>
<dbReference type="InterPro" id="IPR002898">
    <property type="entry name" value="MotA_ExbB_proton_chnl"/>
</dbReference>
<keyword evidence="3 7" id="KW-0812">Transmembrane</keyword>
<evidence type="ECO:0000256" key="5">
    <source>
        <dbReference type="ARBA" id="ARBA00023136"/>
    </source>
</evidence>
<keyword evidence="10" id="KW-1185">Reference proteome</keyword>